<protein>
    <recommendedName>
        <fullName evidence="6">pH-response regulator protein palH/RIM21</fullName>
    </recommendedName>
</protein>
<keyword evidence="4 8" id="KW-0472">Membrane</keyword>
<feature type="compositionally biased region" description="Polar residues" evidence="7">
    <location>
        <begin position="408"/>
        <end position="425"/>
    </location>
</feature>
<feature type="region of interest" description="Disordered" evidence="7">
    <location>
        <begin position="541"/>
        <end position="563"/>
    </location>
</feature>
<proteinExistence type="inferred from homology"/>
<reference evidence="9 10" key="1">
    <citation type="submission" date="2024-05" db="EMBL/GenBank/DDBJ databases">
        <title>Long read based assembly of the Candida bracarensis genome reveals expanded adhesin content.</title>
        <authorList>
            <person name="Marcet-Houben M."/>
            <person name="Ksiezopolska E."/>
            <person name="Gabaldon T."/>
        </authorList>
    </citation>
    <scope>NUCLEOTIDE SEQUENCE [LARGE SCALE GENOMIC DNA]</scope>
    <source>
        <strain evidence="9 10">CBM6</strain>
    </source>
</reference>
<feature type="transmembrane region" description="Helical" evidence="8">
    <location>
        <begin position="282"/>
        <end position="302"/>
    </location>
</feature>
<feature type="compositionally biased region" description="Basic and acidic residues" evidence="7">
    <location>
        <begin position="458"/>
        <end position="473"/>
    </location>
</feature>
<dbReference type="Pfam" id="PF08733">
    <property type="entry name" value="PalH"/>
    <property type="match status" value="1"/>
</dbReference>
<keyword evidence="3 8" id="KW-1133">Transmembrane helix</keyword>
<feature type="transmembrane region" description="Helical" evidence="8">
    <location>
        <begin position="308"/>
        <end position="332"/>
    </location>
</feature>
<evidence type="ECO:0000256" key="2">
    <source>
        <dbReference type="ARBA" id="ARBA00022692"/>
    </source>
</evidence>
<evidence type="ECO:0000256" key="6">
    <source>
        <dbReference type="ARBA" id="ARBA00040155"/>
    </source>
</evidence>
<feature type="region of interest" description="Disordered" evidence="7">
    <location>
        <begin position="394"/>
        <end position="425"/>
    </location>
</feature>
<feature type="transmembrane region" description="Helical" evidence="8">
    <location>
        <begin position="212"/>
        <end position="235"/>
    </location>
</feature>
<evidence type="ECO:0000256" key="4">
    <source>
        <dbReference type="ARBA" id="ARBA00023136"/>
    </source>
</evidence>
<dbReference type="InterPro" id="IPR014844">
    <property type="entry name" value="PalH"/>
</dbReference>
<dbReference type="EMBL" id="JBEVYD010000005">
    <property type="protein sequence ID" value="KAL3233145.1"/>
    <property type="molecule type" value="Genomic_DNA"/>
</dbReference>
<organism evidence="9 10">
    <name type="scientific">Nakaseomyces bracarensis</name>
    <dbReference type="NCBI Taxonomy" id="273131"/>
    <lineage>
        <taxon>Eukaryota</taxon>
        <taxon>Fungi</taxon>
        <taxon>Dikarya</taxon>
        <taxon>Ascomycota</taxon>
        <taxon>Saccharomycotina</taxon>
        <taxon>Saccharomycetes</taxon>
        <taxon>Saccharomycetales</taxon>
        <taxon>Saccharomycetaceae</taxon>
        <taxon>Nakaseomyces</taxon>
    </lineage>
</organism>
<dbReference type="Proteomes" id="UP001623330">
    <property type="component" value="Unassembled WGS sequence"/>
</dbReference>
<sequence length="563" mass="63833">MQHQPLREGGPNQTVYSTCSGIRIPDGILVDTVNLDKLVTYGNDIIWQSFCVRNGPAYLVAKTNLSPYPYLPVIINEWHHLIVSDSFVQGYWRFGLFSILLSYSTIFVITLFLTVIVFLDVRSKPYRFGSTLLKLSAILASVNMSYFIGASMVRIEKIESRQGHASVDVLIQLATTDTTVATLNIISVFTAKMCQVDIVSRLFQRVQEQRMIMAIGVFLVCVSLVLTCISTYTTLAEINNISLAIMTPFVLLFDVTLATCFACLIIAHICTSYRLFYKNIQMLILTILTFISVLLSPAFFLADIGNKWLSNFSTIINPTLYTCAIVLVWTWLDRISHLKNILQSSSILGKPIYEEEQANYNFAYYLGPQIHENSLDTDEPESIMLNDMFSNSPTPMPWRSDRSEDSSSNKPVNSTTGISFPTSNNQVHFQTRTTISDRMFNILTDGTNTVKQKYRKSSLKDKSMNKKKDTYSEEHSIDKVRKRLGLNDTRQEYIYKTKDIIFESDEENGHCTDHDDISDGNNNNIDDDDVEGHIYTYSNDSQHEIESENESATTEILSMNSSI</sequence>
<feature type="transmembrane region" description="Helical" evidence="8">
    <location>
        <begin position="131"/>
        <end position="149"/>
    </location>
</feature>
<comment type="caution">
    <text evidence="9">The sequence shown here is derived from an EMBL/GenBank/DDBJ whole genome shotgun (WGS) entry which is preliminary data.</text>
</comment>
<feature type="transmembrane region" description="Helical" evidence="8">
    <location>
        <begin position="241"/>
        <end position="270"/>
    </location>
</feature>
<feature type="transmembrane region" description="Helical" evidence="8">
    <location>
        <begin position="94"/>
        <end position="119"/>
    </location>
</feature>
<accession>A0ABR4NWP2</accession>
<evidence type="ECO:0000256" key="8">
    <source>
        <dbReference type="SAM" id="Phobius"/>
    </source>
</evidence>
<evidence type="ECO:0000256" key="3">
    <source>
        <dbReference type="ARBA" id="ARBA00022989"/>
    </source>
</evidence>
<comment type="similarity">
    <text evidence="5">Belongs to the palH/RIM21 family.</text>
</comment>
<keyword evidence="2 8" id="KW-0812">Transmembrane</keyword>
<gene>
    <name evidence="9" type="ORF">RNJ44_05061</name>
</gene>
<evidence type="ECO:0000313" key="9">
    <source>
        <dbReference type="EMBL" id="KAL3233145.1"/>
    </source>
</evidence>
<comment type="subcellular location">
    <subcellularLocation>
        <location evidence="1">Membrane</location>
        <topology evidence="1">Multi-pass membrane protein</topology>
    </subcellularLocation>
</comment>
<dbReference type="PANTHER" id="PTHR35779:SF1">
    <property type="entry name" value="PH-RESPONSE REGULATOR PROTEIN PALH_RIM21"/>
    <property type="match status" value="1"/>
</dbReference>
<evidence type="ECO:0000256" key="1">
    <source>
        <dbReference type="ARBA" id="ARBA00004141"/>
    </source>
</evidence>
<feature type="compositionally biased region" description="Polar residues" evidence="7">
    <location>
        <begin position="550"/>
        <end position="563"/>
    </location>
</feature>
<feature type="transmembrane region" description="Helical" evidence="8">
    <location>
        <begin position="169"/>
        <end position="191"/>
    </location>
</feature>
<name>A0ABR4NWP2_9SACH</name>
<evidence type="ECO:0000256" key="5">
    <source>
        <dbReference type="ARBA" id="ARBA00038109"/>
    </source>
</evidence>
<dbReference type="PANTHER" id="PTHR35779">
    <property type="entry name" value="PH-RESPONSE REGULATOR PROTEIN PALH/RIM21"/>
    <property type="match status" value="1"/>
</dbReference>
<keyword evidence="10" id="KW-1185">Reference proteome</keyword>
<evidence type="ECO:0000313" key="10">
    <source>
        <dbReference type="Proteomes" id="UP001623330"/>
    </source>
</evidence>
<evidence type="ECO:0000256" key="7">
    <source>
        <dbReference type="SAM" id="MobiDB-lite"/>
    </source>
</evidence>
<feature type="region of interest" description="Disordered" evidence="7">
    <location>
        <begin position="453"/>
        <end position="473"/>
    </location>
</feature>